<name>A0A844TD93_9BRAD</name>
<gene>
    <name evidence="3" type="ORF">GPL20_29050</name>
</gene>
<feature type="transmembrane region" description="Helical" evidence="1">
    <location>
        <begin position="139"/>
        <end position="159"/>
    </location>
</feature>
<dbReference type="AlphaFoldDB" id="A0A844TD93"/>
<reference evidence="3 4" key="1">
    <citation type="submission" date="2019-12" db="EMBL/GenBank/DDBJ databases">
        <title>Draft genome sequences Bradyrhizobium cajani AMBPC1010, Bradyrhizobium pachyrhizi AMBPC1040 and Bradyrhizobium yuanmingense ALSPC3051, three plant growth promoting strains isolated from nodules of Cajanus cajan L. in Dominican Republic.</title>
        <authorList>
            <person name="Flores-Felix J.D."/>
            <person name="Araujo J."/>
            <person name="Diaz-Alcantara C."/>
            <person name="Gonzalez-Andres F."/>
            <person name="Velazquez E."/>
        </authorList>
    </citation>
    <scope>NUCLEOTIDE SEQUENCE [LARGE SCALE GENOMIC DNA]</scope>
    <source>
        <strain evidence="3 4">1010</strain>
    </source>
</reference>
<comment type="caution">
    <text evidence="3">The sequence shown here is derived from an EMBL/GenBank/DDBJ whole genome shotgun (WGS) entry which is preliminary data.</text>
</comment>
<sequence>MQQAWTSFWMNVSALFEAALTPFQAAARLVGLNPSVPQTYFFLVAAGFATLLFIHLYGDIVVLRRGRRTTGTIVGIDPGDDSPDRPIIRFRDTSGREFTFTSDLSCNDTTRRIGATVEVDYDPAKPSRVREAGRPIAKLLYIAVLTFIAGLPLTAIFVVK</sequence>
<accession>A0A844TD93</accession>
<keyword evidence="1" id="KW-0472">Membrane</keyword>
<evidence type="ECO:0000313" key="4">
    <source>
        <dbReference type="Proteomes" id="UP000449969"/>
    </source>
</evidence>
<evidence type="ECO:0000313" key="3">
    <source>
        <dbReference type="EMBL" id="MVT77047.1"/>
    </source>
</evidence>
<dbReference type="InterPro" id="IPR021994">
    <property type="entry name" value="DUF3592"/>
</dbReference>
<keyword evidence="4" id="KW-1185">Reference proteome</keyword>
<evidence type="ECO:0000256" key="1">
    <source>
        <dbReference type="SAM" id="Phobius"/>
    </source>
</evidence>
<feature type="transmembrane region" description="Helical" evidence="1">
    <location>
        <begin position="39"/>
        <end position="58"/>
    </location>
</feature>
<organism evidence="3 4">
    <name type="scientific">Bradyrhizobium cajani</name>
    <dbReference type="NCBI Taxonomy" id="1928661"/>
    <lineage>
        <taxon>Bacteria</taxon>
        <taxon>Pseudomonadati</taxon>
        <taxon>Pseudomonadota</taxon>
        <taxon>Alphaproteobacteria</taxon>
        <taxon>Hyphomicrobiales</taxon>
        <taxon>Nitrobacteraceae</taxon>
        <taxon>Bradyrhizobium</taxon>
    </lineage>
</organism>
<dbReference type="Proteomes" id="UP000449969">
    <property type="component" value="Unassembled WGS sequence"/>
</dbReference>
<dbReference type="EMBL" id="WQNE01000030">
    <property type="protein sequence ID" value="MVT77047.1"/>
    <property type="molecule type" value="Genomic_DNA"/>
</dbReference>
<keyword evidence="1" id="KW-0812">Transmembrane</keyword>
<feature type="domain" description="DUF3592" evidence="2">
    <location>
        <begin position="69"/>
        <end position="129"/>
    </location>
</feature>
<dbReference type="Pfam" id="PF12158">
    <property type="entry name" value="DUF3592"/>
    <property type="match status" value="1"/>
</dbReference>
<keyword evidence="1" id="KW-1133">Transmembrane helix</keyword>
<proteinExistence type="predicted"/>
<evidence type="ECO:0000259" key="2">
    <source>
        <dbReference type="Pfam" id="PF12158"/>
    </source>
</evidence>
<protein>
    <submittedName>
        <fullName evidence="3">DUF3592 domain-containing protein</fullName>
    </submittedName>
</protein>